<dbReference type="InterPro" id="IPR013538">
    <property type="entry name" value="ASHA1/2-like_C"/>
</dbReference>
<evidence type="ECO:0000313" key="4">
    <source>
        <dbReference type="Proteomes" id="UP000515511"/>
    </source>
</evidence>
<sequence length="148" mass="16307">MTTQTATDYTVTIDLARSPDDVTAAIADVGRWWLGDVTGAADHVGAEFTYRYRDLHDSTQRVTVLEPGRLIVWDVIDSELGFVEEPDPWTGTRIVFDLQPSSDGTRLTFTHEGLTPAKECYDACSAGWDHFVVGSLRRFAETGAGLPL</sequence>
<evidence type="ECO:0000256" key="1">
    <source>
        <dbReference type="ARBA" id="ARBA00006817"/>
    </source>
</evidence>
<dbReference type="Proteomes" id="UP000515511">
    <property type="component" value="Chromosome"/>
</dbReference>
<feature type="domain" description="Activator of Hsp90 ATPase homologue 1/2-like C-terminal" evidence="2">
    <location>
        <begin position="28"/>
        <end position="137"/>
    </location>
</feature>
<accession>A0A7G6YBN5</accession>
<comment type="similarity">
    <text evidence="1">Belongs to the AHA1 family.</text>
</comment>
<protein>
    <submittedName>
        <fullName evidence="3">SRPBCC domain-containing protein</fullName>
    </submittedName>
</protein>
<dbReference type="CDD" id="cd07814">
    <property type="entry name" value="SRPBCC_CalC_Aha1-like"/>
    <property type="match status" value="1"/>
</dbReference>
<reference evidence="4" key="1">
    <citation type="submission" date="2019-09" db="EMBL/GenBank/DDBJ databases">
        <title>Antimicrobial potential of Antarctic Bacteria.</title>
        <authorList>
            <person name="Benaud N."/>
            <person name="Edwards R.J."/>
            <person name="Ferrari B.C."/>
        </authorList>
    </citation>
    <scope>NUCLEOTIDE SEQUENCE [LARGE SCALE GENOMIC DNA]</scope>
    <source>
        <strain evidence="4">INR9</strain>
    </source>
</reference>
<organism evidence="3 4">
    <name type="scientific">Leifsonia shinshuensis</name>
    <dbReference type="NCBI Taxonomy" id="150026"/>
    <lineage>
        <taxon>Bacteria</taxon>
        <taxon>Bacillati</taxon>
        <taxon>Actinomycetota</taxon>
        <taxon>Actinomycetes</taxon>
        <taxon>Micrococcales</taxon>
        <taxon>Microbacteriaceae</taxon>
        <taxon>Leifsonia</taxon>
    </lineage>
</organism>
<dbReference type="EMBL" id="CP043641">
    <property type="protein sequence ID" value="QNE35900.1"/>
    <property type="molecule type" value="Genomic_DNA"/>
</dbReference>
<name>A0A7G6YBN5_9MICO</name>
<evidence type="ECO:0000259" key="2">
    <source>
        <dbReference type="Pfam" id="PF08327"/>
    </source>
</evidence>
<proteinExistence type="inferred from homology"/>
<dbReference type="KEGG" id="lse:F1C12_12690"/>
<dbReference type="SUPFAM" id="SSF55961">
    <property type="entry name" value="Bet v1-like"/>
    <property type="match status" value="1"/>
</dbReference>
<evidence type="ECO:0000313" key="3">
    <source>
        <dbReference type="EMBL" id="QNE35900.1"/>
    </source>
</evidence>
<dbReference type="Gene3D" id="3.30.530.20">
    <property type="match status" value="1"/>
</dbReference>
<dbReference type="RefSeq" id="WP_185275369.1">
    <property type="nucleotide sequence ID" value="NZ_CP043641.1"/>
</dbReference>
<gene>
    <name evidence="3" type="ORF">F1C12_12690</name>
</gene>
<dbReference type="AlphaFoldDB" id="A0A7G6YBN5"/>
<dbReference type="Pfam" id="PF08327">
    <property type="entry name" value="AHSA1"/>
    <property type="match status" value="1"/>
</dbReference>
<dbReference type="InterPro" id="IPR023393">
    <property type="entry name" value="START-like_dom_sf"/>
</dbReference>